<evidence type="ECO:0000256" key="1">
    <source>
        <dbReference type="ARBA" id="ARBA00004123"/>
    </source>
</evidence>
<evidence type="ECO:0000256" key="6">
    <source>
        <dbReference type="ARBA" id="ARBA00022454"/>
    </source>
</evidence>
<dbReference type="GO" id="GO:0044732">
    <property type="term" value="C:mitotic spindle pole body"/>
    <property type="evidence" value="ECO:0007669"/>
    <property type="project" value="TreeGrafter"/>
</dbReference>
<evidence type="ECO:0000256" key="14">
    <source>
        <dbReference type="ARBA" id="ARBA00023242"/>
    </source>
</evidence>
<dbReference type="Pfam" id="PF08655">
    <property type="entry name" value="DASH_Ask1"/>
    <property type="match status" value="1"/>
</dbReference>
<organism evidence="19 20">
    <name type="scientific">Dekkera bruxellensis</name>
    <name type="common">Brettanomyces custersii</name>
    <dbReference type="NCBI Taxonomy" id="5007"/>
    <lineage>
        <taxon>Eukaryota</taxon>
        <taxon>Fungi</taxon>
        <taxon>Dikarya</taxon>
        <taxon>Ascomycota</taxon>
        <taxon>Saccharomycotina</taxon>
        <taxon>Pichiomycetes</taxon>
        <taxon>Pichiales</taxon>
        <taxon>Pichiaceae</taxon>
        <taxon>Brettanomyces</taxon>
    </lineage>
</organism>
<evidence type="ECO:0000256" key="2">
    <source>
        <dbReference type="ARBA" id="ARBA00004186"/>
    </source>
</evidence>
<evidence type="ECO:0000256" key="16">
    <source>
        <dbReference type="ARBA" id="ARBA00023328"/>
    </source>
</evidence>
<evidence type="ECO:0000256" key="10">
    <source>
        <dbReference type="ARBA" id="ARBA00022776"/>
    </source>
</evidence>
<keyword evidence="11" id="KW-0159">Chromosome partition</keyword>
<evidence type="ECO:0000256" key="5">
    <source>
        <dbReference type="ARBA" id="ARBA00014520"/>
    </source>
</evidence>
<feature type="region of interest" description="Disordered" evidence="18">
    <location>
        <begin position="1"/>
        <end position="44"/>
    </location>
</feature>
<protein>
    <recommendedName>
        <fullName evidence="5">DASH complex subunit ASK1</fullName>
    </recommendedName>
    <alternativeName>
        <fullName evidence="17">Outer kinetochore protein ASK1</fullName>
    </alternativeName>
</protein>
<keyword evidence="10" id="KW-0498">Mitosis</keyword>
<keyword evidence="7" id="KW-0963">Cytoplasm</keyword>
<comment type="similarity">
    <text evidence="4">Belongs to the DASH complex ASK1 family.</text>
</comment>
<keyword evidence="13" id="KW-0206">Cytoskeleton</keyword>
<evidence type="ECO:0000256" key="17">
    <source>
        <dbReference type="ARBA" id="ARBA00029735"/>
    </source>
</evidence>
<name>A0A7D9CVS7_DEKBR</name>
<evidence type="ECO:0000256" key="13">
    <source>
        <dbReference type="ARBA" id="ARBA00023212"/>
    </source>
</evidence>
<keyword evidence="16" id="KW-0137">Centromere</keyword>
<keyword evidence="8" id="KW-0132">Cell division</keyword>
<keyword evidence="15" id="KW-0131">Cell cycle</keyword>
<evidence type="ECO:0000313" key="19">
    <source>
        <dbReference type="EMBL" id="VUG16815.1"/>
    </source>
</evidence>
<evidence type="ECO:0000256" key="4">
    <source>
        <dbReference type="ARBA" id="ARBA00010731"/>
    </source>
</evidence>
<feature type="compositionally biased region" description="Low complexity" evidence="18">
    <location>
        <begin position="9"/>
        <end position="23"/>
    </location>
</feature>
<dbReference type="InterPro" id="IPR013964">
    <property type="entry name" value="DASH_Ask1"/>
</dbReference>
<evidence type="ECO:0000256" key="15">
    <source>
        <dbReference type="ARBA" id="ARBA00023306"/>
    </source>
</evidence>
<dbReference type="GO" id="GO:0072686">
    <property type="term" value="C:mitotic spindle"/>
    <property type="evidence" value="ECO:0007669"/>
    <property type="project" value="InterPro"/>
</dbReference>
<evidence type="ECO:0000256" key="12">
    <source>
        <dbReference type="ARBA" id="ARBA00022838"/>
    </source>
</evidence>
<gene>
    <name evidence="19" type="ORF">DEBR0S1_26346G</name>
</gene>
<evidence type="ECO:0000256" key="8">
    <source>
        <dbReference type="ARBA" id="ARBA00022618"/>
    </source>
</evidence>
<keyword evidence="6" id="KW-0158">Chromosome</keyword>
<evidence type="ECO:0000256" key="9">
    <source>
        <dbReference type="ARBA" id="ARBA00022701"/>
    </source>
</evidence>
<feature type="region of interest" description="Disordered" evidence="18">
    <location>
        <begin position="149"/>
        <end position="170"/>
    </location>
</feature>
<keyword evidence="14" id="KW-0539">Nucleus</keyword>
<evidence type="ECO:0000256" key="18">
    <source>
        <dbReference type="SAM" id="MobiDB-lite"/>
    </source>
</evidence>
<dbReference type="PANTHER" id="PTHR28200:SF1">
    <property type="entry name" value="DASH COMPLEX SUBUNIT ASK1"/>
    <property type="match status" value="1"/>
</dbReference>
<evidence type="ECO:0000313" key="20">
    <source>
        <dbReference type="Proteomes" id="UP000478008"/>
    </source>
</evidence>
<evidence type="ECO:0000256" key="11">
    <source>
        <dbReference type="ARBA" id="ARBA00022829"/>
    </source>
</evidence>
<feature type="compositionally biased region" description="Polar residues" evidence="18">
    <location>
        <begin position="161"/>
        <end position="170"/>
    </location>
</feature>
<evidence type="ECO:0000256" key="7">
    <source>
        <dbReference type="ARBA" id="ARBA00022490"/>
    </source>
</evidence>
<keyword evidence="9" id="KW-0493">Microtubule</keyword>
<feature type="compositionally biased region" description="Polar residues" evidence="18">
    <location>
        <begin position="346"/>
        <end position="363"/>
    </location>
</feature>
<feature type="region of interest" description="Disordered" evidence="18">
    <location>
        <begin position="244"/>
        <end position="270"/>
    </location>
</feature>
<feature type="region of interest" description="Disordered" evidence="18">
    <location>
        <begin position="337"/>
        <end position="432"/>
    </location>
</feature>
<feature type="compositionally biased region" description="Basic and acidic residues" evidence="18">
    <location>
        <begin position="416"/>
        <end position="432"/>
    </location>
</feature>
<dbReference type="EMBL" id="CABFWN010000001">
    <property type="protein sequence ID" value="VUG16815.1"/>
    <property type="molecule type" value="Genomic_DNA"/>
</dbReference>
<dbReference type="GO" id="GO:0042729">
    <property type="term" value="C:DASH complex"/>
    <property type="evidence" value="ECO:0007669"/>
    <property type="project" value="InterPro"/>
</dbReference>
<evidence type="ECO:0000256" key="3">
    <source>
        <dbReference type="ARBA" id="ARBA00004629"/>
    </source>
</evidence>
<accession>A0A7D9CVS7</accession>
<dbReference type="GO" id="GO:0008608">
    <property type="term" value="P:attachment of spindle microtubules to kinetochore"/>
    <property type="evidence" value="ECO:0007669"/>
    <property type="project" value="InterPro"/>
</dbReference>
<comment type="subcellular location">
    <subcellularLocation>
        <location evidence="3">Chromosome</location>
        <location evidence="3">Centromere</location>
        <location evidence="3">Kinetochore</location>
    </subcellularLocation>
    <subcellularLocation>
        <location evidence="2">Cytoplasm</location>
        <location evidence="2">Cytoskeleton</location>
        <location evidence="2">Spindle</location>
    </subcellularLocation>
    <subcellularLocation>
        <location evidence="1">Nucleus</location>
    </subcellularLocation>
</comment>
<keyword evidence="12" id="KW-0995">Kinetochore</keyword>
<dbReference type="Proteomes" id="UP000478008">
    <property type="component" value="Unassembled WGS sequence"/>
</dbReference>
<sequence>MYAFKESSSKPSTTRRSTITPASLVNYEKTIQEEGKDESKDESRRRSFCYHLVNNMEDQKRQDILDKVDEVERMITLSLQNIDKNLNRCGKTLTERTIPALENYNKNCTQVLLNVNHLKEFFENAINTTILTGSARISSKPEHMLENSNEYSHSFGEGSEGTESNFSNLDTSNISNPLILNTPTRSRRSDFELDQPRVKASSNVSYSEFPEEIERLVNDSNRTESCHTVKTQFKESELNINTDQASESSLKRHNIDHKQHDTPRTPKTNNCTFSKVVKKYESPPWEEPPELESEKLVLPAYKKRHTTLSNPSLGEETNHPQTPNFKLDFSRARKGTKIDEPHNIGGISSTAKKTHWDSSSSTFEEPPEITGMINGPDGKSNTVGNKENTDEAHGRAFSLDDAEKDEFQSPPSLLTERLDHEAEKKTDLLDSF</sequence>
<reference evidence="19 20" key="1">
    <citation type="submission" date="2019-07" db="EMBL/GenBank/DDBJ databases">
        <authorList>
            <person name="Friedrich A."/>
            <person name="Schacherer J."/>
        </authorList>
    </citation>
    <scope>NUCLEOTIDE SEQUENCE [LARGE SCALE GENOMIC DNA]</scope>
</reference>
<dbReference type="AlphaFoldDB" id="A0A7D9CVS7"/>
<dbReference type="GO" id="GO:0005874">
    <property type="term" value="C:microtubule"/>
    <property type="evidence" value="ECO:0007669"/>
    <property type="project" value="UniProtKB-KW"/>
</dbReference>
<dbReference type="PANTHER" id="PTHR28200">
    <property type="entry name" value="DASH COMPLEX SUBUNIT ASK1"/>
    <property type="match status" value="1"/>
</dbReference>
<feature type="compositionally biased region" description="Basic and acidic residues" evidence="18">
    <location>
        <begin position="30"/>
        <end position="44"/>
    </location>
</feature>
<dbReference type="GO" id="GO:0051301">
    <property type="term" value="P:cell division"/>
    <property type="evidence" value="ECO:0007669"/>
    <property type="project" value="UniProtKB-KW"/>
</dbReference>
<proteinExistence type="inferred from homology"/>
<keyword evidence="20" id="KW-1185">Reference proteome</keyword>